<dbReference type="PANTHER" id="PTHR13315">
    <property type="entry name" value="METALLO PHOSPHOESTERASE RELATED"/>
    <property type="match status" value="1"/>
</dbReference>
<dbReference type="OrthoDB" id="5977743at2759"/>
<evidence type="ECO:0000313" key="7">
    <source>
        <dbReference type="EMBL" id="SHO76470.1"/>
    </source>
</evidence>
<feature type="transmembrane region" description="Helical" evidence="5">
    <location>
        <begin position="20"/>
        <end position="37"/>
    </location>
</feature>
<dbReference type="InterPro" id="IPR004843">
    <property type="entry name" value="Calcineurin-like_PHP"/>
</dbReference>
<dbReference type="PANTHER" id="PTHR13315:SF4">
    <property type="entry name" value="METALLOPHOSPHOESTERASE, ISOFORM E"/>
    <property type="match status" value="1"/>
</dbReference>
<protein>
    <submittedName>
        <fullName evidence="7">Similar to S.cerevisiae protein CDC1 (Putative lipid phosphatase of the endoplasmic reticulum)</fullName>
    </submittedName>
</protein>
<dbReference type="InterPro" id="IPR033308">
    <property type="entry name" value="PGAP5/Cdc1/Ted1"/>
</dbReference>
<dbReference type="GO" id="GO:0016787">
    <property type="term" value="F:hydrolase activity"/>
    <property type="evidence" value="ECO:0007669"/>
    <property type="project" value="InterPro"/>
</dbReference>
<proteinExistence type="predicted"/>
<organism evidence="7 8">
    <name type="scientific">Malassezia sympodialis (strain ATCC 42132)</name>
    <name type="common">Atopic eczema-associated yeast</name>
    <dbReference type="NCBI Taxonomy" id="1230383"/>
    <lineage>
        <taxon>Eukaryota</taxon>
        <taxon>Fungi</taxon>
        <taxon>Dikarya</taxon>
        <taxon>Basidiomycota</taxon>
        <taxon>Ustilaginomycotina</taxon>
        <taxon>Malasseziomycetes</taxon>
        <taxon>Malasseziales</taxon>
        <taxon>Malasseziaceae</taxon>
        <taxon>Malassezia</taxon>
    </lineage>
</organism>
<keyword evidence="3 5" id="KW-1133">Transmembrane helix</keyword>
<feature type="transmembrane region" description="Helical" evidence="5">
    <location>
        <begin position="443"/>
        <end position="463"/>
    </location>
</feature>
<evidence type="ECO:0000256" key="3">
    <source>
        <dbReference type="ARBA" id="ARBA00022989"/>
    </source>
</evidence>
<dbReference type="EMBL" id="LT671821">
    <property type="protein sequence ID" value="SHO76470.1"/>
    <property type="molecule type" value="Genomic_DNA"/>
</dbReference>
<dbReference type="SUPFAM" id="SSF56300">
    <property type="entry name" value="Metallo-dependent phosphatases"/>
    <property type="match status" value="1"/>
</dbReference>
<keyword evidence="2 5" id="KW-0812">Transmembrane</keyword>
<dbReference type="Pfam" id="PF00149">
    <property type="entry name" value="Metallophos"/>
    <property type="match status" value="1"/>
</dbReference>
<evidence type="ECO:0000259" key="6">
    <source>
        <dbReference type="Pfam" id="PF00149"/>
    </source>
</evidence>
<dbReference type="VEuPathDB" id="FungiDB:MSYG_0808"/>
<dbReference type="GO" id="GO:0006506">
    <property type="term" value="P:GPI anchor biosynthetic process"/>
    <property type="evidence" value="ECO:0007669"/>
    <property type="project" value="InterPro"/>
</dbReference>
<gene>
    <name evidence="7" type="ORF">MSYG_0808</name>
</gene>
<dbReference type="GO" id="GO:0005783">
    <property type="term" value="C:endoplasmic reticulum"/>
    <property type="evidence" value="ECO:0007669"/>
    <property type="project" value="TreeGrafter"/>
</dbReference>
<reference evidence="8" key="1">
    <citation type="journal article" date="2017" name="Nucleic Acids Res.">
        <title>Proteogenomics produces comprehensive and highly accurate protein-coding gene annotation in a complete genome assembly of Malassezia sympodialis.</title>
        <authorList>
            <person name="Zhu Y."/>
            <person name="Engstroem P.G."/>
            <person name="Tellgren-Roth C."/>
            <person name="Baudo C.D."/>
            <person name="Kennell J.C."/>
            <person name="Sun S."/>
            <person name="Billmyre R.B."/>
            <person name="Schroeder M.S."/>
            <person name="Andersson A."/>
            <person name="Holm T."/>
            <person name="Sigurgeirsson B."/>
            <person name="Wu G."/>
            <person name="Sankaranarayanan S.R."/>
            <person name="Siddharthan R."/>
            <person name="Sanyal K."/>
            <person name="Lundeberg J."/>
            <person name="Nystedt B."/>
            <person name="Boekhout T."/>
            <person name="Dawson T.L. Jr."/>
            <person name="Heitman J."/>
            <person name="Scheynius A."/>
            <person name="Lehtioe J."/>
        </authorList>
    </citation>
    <scope>NUCLEOTIDE SEQUENCE [LARGE SCALE GENOMIC DNA]</scope>
    <source>
        <strain evidence="8">ATCC 42132</strain>
    </source>
</reference>
<evidence type="ECO:0000256" key="2">
    <source>
        <dbReference type="ARBA" id="ARBA00022692"/>
    </source>
</evidence>
<accession>A0A1M8A1W9</accession>
<evidence type="ECO:0000256" key="4">
    <source>
        <dbReference type="ARBA" id="ARBA00023136"/>
    </source>
</evidence>
<dbReference type="Gene3D" id="3.60.21.10">
    <property type="match status" value="1"/>
</dbReference>
<dbReference type="InterPro" id="IPR029052">
    <property type="entry name" value="Metallo-depent_PP-like"/>
</dbReference>
<comment type="subcellular location">
    <subcellularLocation>
        <location evidence="1">Membrane</location>
        <topology evidence="1">Multi-pass membrane protein</topology>
    </subcellularLocation>
</comment>
<dbReference type="STRING" id="1230383.A0A1M8A1W9"/>
<keyword evidence="8" id="KW-1185">Reference proteome</keyword>
<evidence type="ECO:0000313" key="8">
    <source>
        <dbReference type="Proteomes" id="UP000186303"/>
    </source>
</evidence>
<feature type="domain" description="Calcineurin-like phosphoesterase" evidence="6">
    <location>
        <begin position="58"/>
        <end position="316"/>
    </location>
</feature>
<dbReference type="OMA" id="LHCMKYP"/>
<dbReference type="Proteomes" id="UP000186303">
    <property type="component" value="Chromosome 1"/>
</dbReference>
<keyword evidence="4 5" id="KW-0472">Membrane</keyword>
<evidence type="ECO:0000256" key="5">
    <source>
        <dbReference type="SAM" id="Phobius"/>
    </source>
</evidence>
<name>A0A1M8A1W9_MALS4</name>
<dbReference type="AlphaFoldDB" id="A0A1M8A1W9"/>
<sequence>MLQWYRWVQPYALGAVLAPWYIQLLRISWCLVVLALERGVFYWAASRCDLPQGPESTFRVLVLSDPQIVENGTYGSISPIFQAVISHFSNNYLQKVWLALSKQGIGTWLWAQPRPADLVVFLGDMTDRGRWYQIFDFWSRSQESWRMLFPGISVLRSANQPITRRAPEDPYPALVLPGNHDIGLPLSNTGAPMLENKMAAEWFQQRYAPHVDDQFQLTDEHGALSWDARIPLSIGDSGNVTHELVLVNGPALVGMENIDAAPLRTEEALDEAKSRAASTSKMIDWLGDHANPDVPRILFTHIPLSRRDLERSCDIPWRSASHGVFRESHRSLIPGGEIFQGGDAAHTYQNLVREDVSNYVLRSIQPAVVFSGDDHDHCEVIHRKFRQNQIYNVYGFDPADVPEVTVKSMSMTEGVRRPGYVWLQLSSIDHGIDYRPCLLPNQIFLWTGIYLPLFVLSVAFLFIKNGQYQPLGSLLPSHFSSTHPRPRVWRLCVRGSNVVGSLRRVAHQVSLIGFAPLLLWLLLQS</sequence>
<evidence type="ECO:0000256" key="1">
    <source>
        <dbReference type="ARBA" id="ARBA00004141"/>
    </source>
</evidence>
<dbReference type="GO" id="GO:0016020">
    <property type="term" value="C:membrane"/>
    <property type="evidence" value="ECO:0007669"/>
    <property type="project" value="UniProtKB-SubCell"/>
</dbReference>